<evidence type="ECO:0000256" key="1">
    <source>
        <dbReference type="ARBA" id="ARBA00004533"/>
    </source>
</evidence>
<accession>A0ABW3M285</accession>
<dbReference type="Pfam" id="PF03279">
    <property type="entry name" value="Lip_A_acyltrans"/>
    <property type="match status" value="1"/>
</dbReference>
<name>A0ABW3M285_9GAMM</name>
<reference evidence="8" key="1">
    <citation type="journal article" date="2019" name="Int. J. Syst. Evol. Microbiol.">
        <title>The Global Catalogue of Microorganisms (GCM) 10K type strain sequencing project: providing services to taxonomists for standard genome sequencing and annotation.</title>
        <authorList>
            <consortium name="The Broad Institute Genomics Platform"/>
            <consortium name="The Broad Institute Genome Sequencing Center for Infectious Disease"/>
            <person name="Wu L."/>
            <person name="Ma J."/>
        </authorList>
    </citation>
    <scope>NUCLEOTIDE SEQUENCE [LARGE SCALE GENOMIC DNA]</scope>
    <source>
        <strain evidence="8">CCUG 55854</strain>
    </source>
</reference>
<keyword evidence="3" id="KW-0997">Cell inner membrane</keyword>
<dbReference type="Proteomes" id="UP001597033">
    <property type="component" value="Unassembled WGS sequence"/>
</dbReference>
<dbReference type="EMBL" id="JBHTKN010000019">
    <property type="protein sequence ID" value="MFD1044030.1"/>
    <property type="molecule type" value="Genomic_DNA"/>
</dbReference>
<dbReference type="CDD" id="cd07984">
    <property type="entry name" value="LPLAT_LABLAT-like"/>
    <property type="match status" value="1"/>
</dbReference>
<dbReference type="RefSeq" id="WP_238394414.1">
    <property type="nucleotide sequence ID" value="NZ_JBHTKN010000019.1"/>
</dbReference>
<keyword evidence="8" id="KW-1185">Reference proteome</keyword>
<evidence type="ECO:0000256" key="4">
    <source>
        <dbReference type="ARBA" id="ARBA00022679"/>
    </source>
</evidence>
<evidence type="ECO:0000256" key="5">
    <source>
        <dbReference type="ARBA" id="ARBA00023136"/>
    </source>
</evidence>
<dbReference type="PANTHER" id="PTHR30606:SF9">
    <property type="entry name" value="LIPID A BIOSYNTHESIS LAUROYLTRANSFERASE"/>
    <property type="match status" value="1"/>
</dbReference>
<sequence>MAESQVRAPPSWKHRPEGGTRGSLALIVGIARHGGRGLARLCLYPITLYFLLVRGPERRASRAWLARVRGRDAGPWDVARHIHTFASTILDRVFLLGGQTWRFDIRVHGLDPLVALVDQGRGALLFGSHLGSFDALRILSRRRPGLKVRIVLDRTQNPVLTGIFESLDPALAQCVIDGSQPGAAIALEIQHALQSGELVALLVDRAQPHEDTAPAPFLDVPAPFPLTPWKLAAALHAPVLLCFGLYRGGNRYDLYFEPFADLATAPPPRAARAQWLQQQVHAYAARLEHHARRMPFNWFNFYDFWSGHER</sequence>
<comment type="caution">
    <text evidence="7">The sequence shown here is derived from an EMBL/GenBank/DDBJ whole genome shotgun (WGS) entry which is preliminary data.</text>
</comment>
<gene>
    <name evidence="7" type="ORF">ACFQ2N_16900</name>
</gene>
<evidence type="ECO:0000256" key="3">
    <source>
        <dbReference type="ARBA" id="ARBA00022519"/>
    </source>
</evidence>
<organism evidence="7 8">
    <name type="scientific">Pseudoxanthomonas kaohsiungensis</name>
    <dbReference type="NCBI Taxonomy" id="283923"/>
    <lineage>
        <taxon>Bacteria</taxon>
        <taxon>Pseudomonadati</taxon>
        <taxon>Pseudomonadota</taxon>
        <taxon>Gammaproteobacteria</taxon>
        <taxon>Lysobacterales</taxon>
        <taxon>Lysobacteraceae</taxon>
        <taxon>Pseudoxanthomonas</taxon>
    </lineage>
</organism>
<comment type="subcellular location">
    <subcellularLocation>
        <location evidence="1">Cell inner membrane</location>
    </subcellularLocation>
</comment>
<evidence type="ECO:0000256" key="2">
    <source>
        <dbReference type="ARBA" id="ARBA00022475"/>
    </source>
</evidence>
<proteinExistence type="predicted"/>
<dbReference type="PIRSF" id="PIRSF028561">
    <property type="entry name" value="Ac_Trasf"/>
    <property type="match status" value="1"/>
</dbReference>
<protein>
    <submittedName>
        <fullName evidence="7">Acyltransferase</fullName>
    </submittedName>
</protein>
<dbReference type="InterPro" id="IPR004960">
    <property type="entry name" value="LipA_acyltrans"/>
</dbReference>
<dbReference type="InterPro" id="IPR014548">
    <property type="entry name" value="Ac_Trasf"/>
</dbReference>
<evidence type="ECO:0000256" key="6">
    <source>
        <dbReference type="ARBA" id="ARBA00023315"/>
    </source>
</evidence>
<keyword evidence="4" id="KW-0808">Transferase</keyword>
<keyword evidence="2" id="KW-1003">Cell membrane</keyword>
<evidence type="ECO:0000313" key="8">
    <source>
        <dbReference type="Proteomes" id="UP001597033"/>
    </source>
</evidence>
<dbReference type="PANTHER" id="PTHR30606">
    <property type="entry name" value="LIPID A BIOSYNTHESIS LAUROYL ACYLTRANSFERASE"/>
    <property type="match status" value="1"/>
</dbReference>
<keyword evidence="5" id="KW-0472">Membrane</keyword>
<keyword evidence="6 7" id="KW-0012">Acyltransferase</keyword>
<evidence type="ECO:0000313" key="7">
    <source>
        <dbReference type="EMBL" id="MFD1044030.1"/>
    </source>
</evidence>
<dbReference type="GO" id="GO:0016746">
    <property type="term" value="F:acyltransferase activity"/>
    <property type="evidence" value="ECO:0007669"/>
    <property type="project" value="UniProtKB-KW"/>
</dbReference>